<evidence type="ECO:0000256" key="4">
    <source>
        <dbReference type="ARBA" id="ARBA00022692"/>
    </source>
</evidence>
<dbReference type="PANTHER" id="PTHR43549">
    <property type="entry name" value="MULTIDRUG RESISTANCE PROTEIN YPNP-RELATED"/>
    <property type="match status" value="1"/>
</dbReference>
<protein>
    <submittedName>
        <fullName evidence="8">MATE family efflux transporter</fullName>
    </submittedName>
</protein>
<keyword evidence="9" id="KW-1185">Reference proteome</keyword>
<evidence type="ECO:0000256" key="2">
    <source>
        <dbReference type="ARBA" id="ARBA00022448"/>
    </source>
</evidence>
<dbReference type="PANTHER" id="PTHR43549:SF3">
    <property type="entry name" value="MULTIDRUG RESISTANCE PROTEIN YPNP-RELATED"/>
    <property type="match status" value="1"/>
</dbReference>
<name>A0ABM5YJ25_9ALTE</name>
<gene>
    <name evidence="8" type="ORF">AVL57_10200</name>
</gene>
<dbReference type="PIRSF" id="PIRSF006603">
    <property type="entry name" value="DinF"/>
    <property type="match status" value="1"/>
</dbReference>
<dbReference type="EMBL" id="CP013926">
    <property type="protein sequence ID" value="AMJ74305.1"/>
    <property type="molecule type" value="Genomic_DNA"/>
</dbReference>
<feature type="transmembrane region" description="Helical" evidence="7">
    <location>
        <begin position="394"/>
        <end position="418"/>
    </location>
</feature>
<accession>A0ABM5YJ25</accession>
<evidence type="ECO:0000256" key="7">
    <source>
        <dbReference type="SAM" id="Phobius"/>
    </source>
</evidence>
<keyword evidence="3" id="KW-1003">Cell membrane</keyword>
<feature type="transmembrane region" description="Helical" evidence="7">
    <location>
        <begin position="330"/>
        <end position="350"/>
    </location>
</feature>
<feature type="transmembrane region" description="Helical" evidence="7">
    <location>
        <begin position="30"/>
        <end position="50"/>
    </location>
</feature>
<feature type="transmembrane region" description="Helical" evidence="7">
    <location>
        <begin position="263"/>
        <end position="285"/>
    </location>
</feature>
<feature type="transmembrane region" description="Helical" evidence="7">
    <location>
        <begin position="199"/>
        <end position="224"/>
    </location>
</feature>
<dbReference type="NCBIfam" id="TIGR00797">
    <property type="entry name" value="matE"/>
    <property type="match status" value="1"/>
</dbReference>
<sequence length="457" mass="48767">MKTDESPSRAANLLNGDIPATLKRMTIPMILGMVMMMSFGLIDTFFVSLLGTEPLAAISFTFPVTFTVISLNIGLGIGTSAIIGKLQGSGELSESKNYATGSLMLSTLLVGTLALIGYFTIEPIFTLLNASPTLLPYIRDYMALWYASSIFLSLPMVGNSVLRACGDTRTPSIVMATVGGLNALLDPLFIFGAGPVPAMGIQGAALATLLAWMVGAAWILYLLAVKRNLILPRLLSIIELKAISGDVLKIGLPAAGANMLTPIAGGVMTAVVAGYGAEAVAAWGVGSRMESIASIVVLALSMTLPPFISQNVGANRFDRVHSAYMVSLKFVLFWQLFVFVVMWVCSGWIAVAFTSEPEVSRLIQLFLMIVPLGYGMQGLIILTNSSLNAMHRPLSALALSVIRLFVFFVPISIAGSYFFGLTGLYWGTVVANIAMATVSFVVFKNSLSIFKQEQHAT</sequence>
<organism evidence="8 9">
    <name type="scientific">Alteromonas stellipolaris</name>
    <dbReference type="NCBI Taxonomy" id="233316"/>
    <lineage>
        <taxon>Bacteria</taxon>
        <taxon>Pseudomonadati</taxon>
        <taxon>Pseudomonadota</taxon>
        <taxon>Gammaproteobacteria</taxon>
        <taxon>Alteromonadales</taxon>
        <taxon>Alteromonadaceae</taxon>
        <taxon>Alteromonas/Salinimonas group</taxon>
        <taxon>Alteromonas</taxon>
    </lineage>
</organism>
<keyword evidence="4 7" id="KW-0812">Transmembrane</keyword>
<keyword evidence="6 7" id="KW-0472">Membrane</keyword>
<feature type="transmembrane region" description="Helical" evidence="7">
    <location>
        <begin position="141"/>
        <end position="161"/>
    </location>
</feature>
<keyword evidence="5 7" id="KW-1133">Transmembrane helix</keyword>
<dbReference type="InterPro" id="IPR048279">
    <property type="entry name" value="MdtK-like"/>
</dbReference>
<evidence type="ECO:0000256" key="3">
    <source>
        <dbReference type="ARBA" id="ARBA00022475"/>
    </source>
</evidence>
<proteinExistence type="predicted"/>
<evidence type="ECO:0000313" key="8">
    <source>
        <dbReference type="EMBL" id="AMJ74305.1"/>
    </source>
</evidence>
<feature type="transmembrane region" description="Helical" evidence="7">
    <location>
        <begin position="173"/>
        <end position="193"/>
    </location>
</feature>
<evidence type="ECO:0000256" key="6">
    <source>
        <dbReference type="ARBA" id="ARBA00023136"/>
    </source>
</evidence>
<feature type="transmembrane region" description="Helical" evidence="7">
    <location>
        <begin position="56"/>
        <end position="77"/>
    </location>
</feature>
<dbReference type="InterPro" id="IPR052031">
    <property type="entry name" value="Membrane_Transporter-Flippase"/>
</dbReference>
<reference evidence="8 9" key="1">
    <citation type="submission" date="2015-12" db="EMBL/GenBank/DDBJ databases">
        <title>Intraspecies pangenome expansion in the marine bacterium Alteromonas.</title>
        <authorList>
            <person name="Lopez-Perez M."/>
            <person name="Rodriguez-Valera F."/>
        </authorList>
    </citation>
    <scope>NUCLEOTIDE SEQUENCE [LARGE SCALE GENOMIC DNA]</scope>
    <source>
        <strain evidence="8 9">LMG 21861</strain>
    </source>
</reference>
<feature type="transmembrane region" description="Helical" evidence="7">
    <location>
        <begin position="424"/>
        <end position="443"/>
    </location>
</feature>
<feature type="transmembrane region" description="Helical" evidence="7">
    <location>
        <begin position="291"/>
        <end position="309"/>
    </location>
</feature>
<evidence type="ECO:0000256" key="1">
    <source>
        <dbReference type="ARBA" id="ARBA00004429"/>
    </source>
</evidence>
<evidence type="ECO:0000256" key="5">
    <source>
        <dbReference type="ARBA" id="ARBA00022989"/>
    </source>
</evidence>
<comment type="subcellular location">
    <subcellularLocation>
        <location evidence="1">Cell inner membrane</location>
        <topology evidence="1">Multi-pass membrane protein</topology>
    </subcellularLocation>
</comment>
<dbReference type="InterPro" id="IPR002528">
    <property type="entry name" value="MATE_fam"/>
</dbReference>
<evidence type="ECO:0000313" key="9">
    <source>
        <dbReference type="Proteomes" id="UP000056750"/>
    </source>
</evidence>
<feature type="transmembrane region" description="Helical" evidence="7">
    <location>
        <begin position="98"/>
        <end position="121"/>
    </location>
</feature>
<dbReference type="Pfam" id="PF01554">
    <property type="entry name" value="MatE"/>
    <property type="match status" value="2"/>
</dbReference>
<feature type="transmembrane region" description="Helical" evidence="7">
    <location>
        <begin position="362"/>
        <end position="382"/>
    </location>
</feature>
<dbReference type="Proteomes" id="UP000056750">
    <property type="component" value="Chromosome"/>
</dbReference>
<keyword evidence="2" id="KW-0813">Transport</keyword>